<protein>
    <recommendedName>
        <fullName evidence="1">DUF4130 domain-containing protein</fullName>
    </recommendedName>
</protein>
<dbReference type="HOGENOM" id="CLU_068835_0_0_12"/>
<dbReference type="OrthoDB" id="5290748at2"/>
<gene>
    <name evidence="2" type="ordered locus">Spirs_0451</name>
</gene>
<dbReference type="InterPro" id="IPR025404">
    <property type="entry name" value="DUF4130"/>
</dbReference>
<dbReference type="KEGG" id="ssm:Spirs_0451"/>
<keyword evidence="3" id="KW-1185">Reference proteome</keyword>
<dbReference type="EMBL" id="CP002116">
    <property type="protein sequence ID" value="ADK79598.1"/>
    <property type="molecule type" value="Genomic_DNA"/>
</dbReference>
<evidence type="ECO:0000313" key="3">
    <source>
        <dbReference type="Proteomes" id="UP000002318"/>
    </source>
</evidence>
<sequence>MPRLSYDGSWKGFLTLLAKSEIMEPEDCKDLAIHRQGRNGDLFSEAGDFVATLERDARRIHDCLGKKLGARAAWVMSRAQAAEREDVDRLLLLLWRFPDRLDRDERLGLREWAERVATECHRYQGILRFFPLDVGIMYAPLRPRFAVLPFLATWAAERFPQTPLLFHDRGRDLFRWTVPASKVGPGIKGRASGEGAFDKARRVFELLPSKQELEAVPARGDCVQECWSGYVHATAIKERRNSNLQRSFLPKVYREYLPELRFDS</sequence>
<dbReference type="eggNOG" id="ENOG5030JGI">
    <property type="taxonomic scope" value="Bacteria"/>
</dbReference>
<accession>E1RB68</accession>
<reference evidence="2 3" key="1">
    <citation type="journal article" date="2010" name="Stand. Genomic Sci.">
        <title>Complete genome sequence of Spirochaeta smaragdinae type strain (SEBR 4228).</title>
        <authorList>
            <person name="Mavromatis K."/>
            <person name="Yasawong M."/>
            <person name="Chertkov O."/>
            <person name="Lapidus A."/>
            <person name="Lucas S."/>
            <person name="Nolan M."/>
            <person name="Del Rio T.G."/>
            <person name="Tice H."/>
            <person name="Cheng J.F."/>
            <person name="Pitluck S."/>
            <person name="Liolios K."/>
            <person name="Ivanova N."/>
            <person name="Tapia R."/>
            <person name="Han C."/>
            <person name="Bruce D."/>
            <person name="Goodwin L."/>
            <person name="Pati A."/>
            <person name="Chen A."/>
            <person name="Palaniappan K."/>
            <person name="Land M."/>
            <person name="Hauser L."/>
            <person name="Chang Y.J."/>
            <person name="Jeffries C.D."/>
            <person name="Detter J.C."/>
            <person name="Rohde M."/>
            <person name="Brambilla E."/>
            <person name="Spring S."/>
            <person name="Goker M."/>
            <person name="Sikorski J."/>
            <person name="Woyke T."/>
            <person name="Bristow J."/>
            <person name="Eisen J.A."/>
            <person name="Markowitz V."/>
            <person name="Hugenholtz P."/>
            <person name="Klenk H.P."/>
            <person name="Kyrpides N.C."/>
        </authorList>
    </citation>
    <scope>NUCLEOTIDE SEQUENCE [LARGE SCALE GENOMIC DNA]</scope>
    <source>
        <strain evidence="3">DSM 11293 / JCM 15392 / SEBR 4228</strain>
    </source>
</reference>
<dbReference type="AlphaFoldDB" id="E1RB68"/>
<name>E1RB68_SEDSS</name>
<dbReference type="Pfam" id="PF13566">
    <property type="entry name" value="DUF4130"/>
    <property type="match status" value="1"/>
</dbReference>
<dbReference type="Proteomes" id="UP000002318">
    <property type="component" value="Chromosome"/>
</dbReference>
<organism evidence="2 3">
    <name type="scientific">Sediminispirochaeta smaragdinae (strain DSM 11293 / JCM 15392 / SEBR 4228)</name>
    <name type="common">Spirochaeta smaragdinae</name>
    <dbReference type="NCBI Taxonomy" id="573413"/>
    <lineage>
        <taxon>Bacteria</taxon>
        <taxon>Pseudomonadati</taxon>
        <taxon>Spirochaetota</taxon>
        <taxon>Spirochaetia</taxon>
        <taxon>Spirochaetales</taxon>
        <taxon>Spirochaetaceae</taxon>
        <taxon>Sediminispirochaeta</taxon>
    </lineage>
</organism>
<dbReference type="RefSeq" id="WP_013253062.1">
    <property type="nucleotide sequence ID" value="NC_014364.1"/>
</dbReference>
<dbReference type="STRING" id="573413.Spirs_0451"/>
<feature type="domain" description="DUF4130" evidence="1">
    <location>
        <begin position="103"/>
        <end position="259"/>
    </location>
</feature>
<evidence type="ECO:0000259" key="1">
    <source>
        <dbReference type="Pfam" id="PF13566"/>
    </source>
</evidence>
<evidence type="ECO:0000313" key="2">
    <source>
        <dbReference type="EMBL" id="ADK79598.1"/>
    </source>
</evidence>
<proteinExistence type="predicted"/>